<dbReference type="EMBL" id="JAPEUY010000007">
    <property type="protein sequence ID" value="KAJ4371637.1"/>
    <property type="molecule type" value="Genomic_DNA"/>
</dbReference>
<accession>A0A9W8Y9Y5</accession>
<protein>
    <recommendedName>
        <fullName evidence="1">Acyl-CoA dehydrogenase/oxidase N-terminal domain-containing protein</fullName>
    </recommendedName>
</protein>
<evidence type="ECO:0000313" key="2">
    <source>
        <dbReference type="EMBL" id="KAJ4371637.1"/>
    </source>
</evidence>
<dbReference type="PANTHER" id="PTHR43884">
    <property type="entry name" value="ACYL-COA DEHYDROGENASE"/>
    <property type="match status" value="1"/>
</dbReference>
<dbReference type="SUPFAM" id="SSF56645">
    <property type="entry name" value="Acyl-CoA dehydrogenase NM domain-like"/>
    <property type="match status" value="1"/>
</dbReference>
<dbReference type="GO" id="GO:0003995">
    <property type="term" value="F:acyl-CoA dehydrogenase activity"/>
    <property type="evidence" value="ECO:0007669"/>
    <property type="project" value="TreeGrafter"/>
</dbReference>
<reference evidence="2" key="1">
    <citation type="submission" date="2022-10" db="EMBL/GenBank/DDBJ databases">
        <title>Tapping the CABI collections for fungal endophytes: first genome assemblies for Collariella, Neodidymelliopsis, Ascochyta clinopodiicola, Didymella pomorum, Didymosphaeria variabile, Neocosmospora piperis and Neocucurbitaria cava.</title>
        <authorList>
            <person name="Hill R."/>
        </authorList>
    </citation>
    <scope>NUCLEOTIDE SEQUENCE</scope>
    <source>
        <strain evidence="2">IMI 356814</strain>
    </source>
</reference>
<dbReference type="OrthoDB" id="435240at2759"/>
<dbReference type="InterPro" id="IPR013786">
    <property type="entry name" value="AcylCoA_DH/ox_N"/>
</dbReference>
<dbReference type="AlphaFoldDB" id="A0A9W8Y9Y5"/>
<dbReference type="Pfam" id="PF02771">
    <property type="entry name" value="Acyl-CoA_dh_N"/>
    <property type="match status" value="1"/>
</dbReference>
<name>A0A9W8Y9Y5_9PLEO</name>
<evidence type="ECO:0000259" key="1">
    <source>
        <dbReference type="Pfam" id="PF02771"/>
    </source>
</evidence>
<dbReference type="InterPro" id="IPR037069">
    <property type="entry name" value="AcylCoA_DH/ox_N_sf"/>
</dbReference>
<gene>
    <name evidence="2" type="ORF">N0V83_004857</name>
</gene>
<dbReference type="PANTHER" id="PTHR43884:SF12">
    <property type="entry name" value="ISOVALERYL-COA DEHYDROGENASE, MITOCHONDRIAL-RELATED"/>
    <property type="match status" value="1"/>
</dbReference>
<dbReference type="GO" id="GO:0050660">
    <property type="term" value="F:flavin adenine dinucleotide binding"/>
    <property type="evidence" value="ECO:0007669"/>
    <property type="project" value="InterPro"/>
</dbReference>
<feature type="domain" description="Acyl-CoA dehydrogenase/oxidase N-terminal" evidence="1">
    <location>
        <begin position="12"/>
        <end position="125"/>
    </location>
</feature>
<proteinExistence type="predicted"/>
<sequence length="150" mass="16811">MNFLPTNLPEWTDSQKSVREAISKICLDYPDDYWAEHDTEHKFPWELYKQLADNGWLGICLPEEYGGSNLGISEAAIMLQTLAESGGCMNAASSVHMNIFGLEPVVKFGSDEQKKRFLPPLIQGKDRACFGVTEPNTGKCSPYVLKAERH</sequence>
<dbReference type="InterPro" id="IPR009100">
    <property type="entry name" value="AcylCoA_DH/oxidase_NM_dom_sf"/>
</dbReference>
<organism evidence="2 3">
    <name type="scientific">Neocucurbitaria cava</name>
    <dbReference type="NCBI Taxonomy" id="798079"/>
    <lineage>
        <taxon>Eukaryota</taxon>
        <taxon>Fungi</taxon>
        <taxon>Dikarya</taxon>
        <taxon>Ascomycota</taxon>
        <taxon>Pezizomycotina</taxon>
        <taxon>Dothideomycetes</taxon>
        <taxon>Pleosporomycetidae</taxon>
        <taxon>Pleosporales</taxon>
        <taxon>Pleosporineae</taxon>
        <taxon>Cucurbitariaceae</taxon>
        <taxon>Neocucurbitaria</taxon>
    </lineage>
</organism>
<dbReference type="Proteomes" id="UP001140560">
    <property type="component" value="Unassembled WGS sequence"/>
</dbReference>
<keyword evidence="3" id="KW-1185">Reference proteome</keyword>
<evidence type="ECO:0000313" key="3">
    <source>
        <dbReference type="Proteomes" id="UP001140560"/>
    </source>
</evidence>
<dbReference type="Gene3D" id="1.10.540.10">
    <property type="entry name" value="Acyl-CoA dehydrogenase/oxidase, N-terminal domain"/>
    <property type="match status" value="1"/>
</dbReference>
<comment type="caution">
    <text evidence="2">The sequence shown here is derived from an EMBL/GenBank/DDBJ whole genome shotgun (WGS) entry which is preliminary data.</text>
</comment>